<protein>
    <submittedName>
        <fullName evidence="5">Putative RNA-directed DNA polymerase</fullName>
        <ecNumber evidence="5">2.7.7.49</ecNumber>
    </submittedName>
</protein>
<evidence type="ECO:0000256" key="2">
    <source>
        <dbReference type="ARBA" id="ARBA00022801"/>
    </source>
</evidence>
<dbReference type="Pfam" id="PF07727">
    <property type="entry name" value="RVT_2"/>
    <property type="match status" value="1"/>
</dbReference>
<dbReference type="GO" id="GO:0015074">
    <property type="term" value="P:DNA integration"/>
    <property type="evidence" value="ECO:0007669"/>
    <property type="project" value="InterPro"/>
</dbReference>
<dbReference type="GO" id="GO:0046872">
    <property type="term" value="F:metal ion binding"/>
    <property type="evidence" value="ECO:0007669"/>
    <property type="project" value="UniProtKB-KW"/>
</dbReference>
<feature type="compositionally biased region" description="Polar residues" evidence="3">
    <location>
        <begin position="239"/>
        <end position="253"/>
    </location>
</feature>
<dbReference type="Proteomes" id="UP000265566">
    <property type="component" value="Chromosome 5"/>
</dbReference>
<evidence type="ECO:0000313" key="5">
    <source>
        <dbReference type="EMBL" id="RHN55409.1"/>
    </source>
</evidence>
<gene>
    <name evidence="5" type="ORF">MtrunA17_Chr5g0417461</name>
</gene>
<feature type="domain" description="Integrase catalytic" evidence="4">
    <location>
        <begin position="1"/>
        <end position="106"/>
    </location>
</feature>
<evidence type="ECO:0000256" key="3">
    <source>
        <dbReference type="SAM" id="MobiDB-lite"/>
    </source>
</evidence>
<dbReference type="InterPro" id="IPR012337">
    <property type="entry name" value="RNaseH-like_sf"/>
</dbReference>
<keyword evidence="1" id="KW-0479">Metal-binding</keyword>
<dbReference type="EC" id="2.7.7.49" evidence="5"/>
<dbReference type="GO" id="GO:0003676">
    <property type="term" value="F:nucleic acid binding"/>
    <property type="evidence" value="ECO:0007669"/>
    <property type="project" value="InterPro"/>
</dbReference>
<dbReference type="PANTHER" id="PTHR42648">
    <property type="entry name" value="TRANSPOSASE, PUTATIVE-RELATED"/>
    <property type="match status" value="1"/>
</dbReference>
<dbReference type="Pfam" id="PF25597">
    <property type="entry name" value="SH3_retrovirus"/>
    <property type="match status" value="1"/>
</dbReference>
<evidence type="ECO:0000259" key="4">
    <source>
        <dbReference type="PROSITE" id="PS50994"/>
    </source>
</evidence>
<keyword evidence="5" id="KW-0808">Transferase</keyword>
<evidence type="ECO:0000313" key="6">
    <source>
        <dbReference type="Proteomes" id="UP000265566"/>
    </source>
</evidence>
<organism evidence="5 6">
    <name type="scientific">Medicago truncatula</name>
    <name type="common">Barrel medic</name>
    <name type="synonym">Medicago tribuloides</name>
    <dbReference type="NCBI Taxonomy" id="3880"/>
    <lineage>
        <taxon>Eukaryota</taxon>
        <taxon>Viridiplantae</taxon>
        <taxon>Streptophyta</taxon>
        <taxon>Embryophyta</taxon>
        <taxon>Tracheophyta</taxon>
        <taxon>Spermatophyta</taxon>
        <taxon>Magnoliopsida</taxon>
        <taxon>eudicotyledons</taxon>
        <taxon>Gunneridae</taxon>
        <taxon>Pentapetalae</taxon>
        <taxon>rosids</taxon>
        <taxon>fabids</taxon>
        <taxon>Fabales</taxon>
        <taxon>Fabaceae</taxon>
        <taxon>Papilionoideae</taxon>
        <taxon>50 kb inversion clade</taxon>
        <taxon>NPAAA clade</taxon>
        <taxon>Hologalegina</taxon>
        <taxon>IRL clade</taxon>
        <taxon>Trifolieae</taxon>
        <taxon>Medicago</taxon>
    </lineage>
</organism>
<dbReference type="InterPro" id="IPR013103">
    <property type="entry name" value="RVT_2"/>
</dbReference>
<dbReference type="PROSITE" id="PS50994">
    <property type="entry name" value="INTEGRASE"/>
    <property type="match status" value="1"/>
</dbReference>
<dbReference type="AlphaFoldDB" id="A0A396HQ00"/>
<reference evidence="6" key="1">
    <citation type="journal article" date="2018" name="Nat. Plants">
        <title>Whole-genome landscape of Medicago truncatula symbiotic genes.</title>
        <authorList>
            <person name="Pecrix Y."/>
            <person name="Staton S.E."/>
            <person name="Sallet E."/>
            <person name="Lelandais-Briere C."/>
            <person name="Moreau S."/>
            <person name="Carrere S."/>
            <person name="Blein T."/>
            <person name="Jardinaud M.F."/>
            <person name="Latrasse D."/>
            <person name="Zouine M."/>
            <person name="Zahm M."/>
            <person name="Kreplak J."/>
            <person name="Mayjonade B."/>
            <person name="Satge C."/>
            <person name="Perez M."/>
            <person name="Cauet S."/>
            <person name="Marande W."/>
            <person name="Chantry-Darmon C."/>
            <person name="Lopez-Roques C."/>
            <person name="Bouchez O."/>
            <person name="Berard A."/>
            <person name="Debelle F."/>
            <person name="Munos S."/>
            <person name="Bendahmane A."/>
            <person name="Berges H."/>
            <person name="Niebel A."/>
            <person name="Buitink J."/>
            <person name="Frugier F."/>
            <person name="Benhamed M."/>
            <person name="Crespi M."/>
            <person name="Gouzy J."/>
            <person name="Gamas P."/>
        </authorList>
    </citation>
    <scope>NUCLEOTIDE SEQUENCE [LARGE SCALE GENOMIC DNA]</scope>
    <source>
        <strain evidence="6">cv. Jemalong A17</strain>
    </source>
</reference>
<dbReference type="InterPro" id="IPR039537">
    <property type="entry name" value="Retrotran_Ty1/copia-like"/>
</dbReference>
<dbReference type="InterPro" id="IPR057670">
    <property type="entry name" value="SH3_retrovirus"/>
</dbReference>
<keyword evidence="2" id="KW-0378">Hydrolase</keyword>
<dbReference type="Gene3D" id="3.30.420.10">
    <property type="entry name" value="Ribonuclease H-like superfamily/Ribonuclease H"/>
    <property type="match status" value="1"/>
</dbReference>
<dbReference type="EMBL" id="PSQE01000005">
    <property type="protein sequence ID" value="RHN55409.1"/>
    <property type="molecule type" value="Genomic_DNA"/>
</dbReference>
<dbReference type="Gramene" id="rna30584">
    <property type="protein sequence ID" value="RHN55409.1"/>
    <property type="gene ID" value="gene30584"/>
</dbReference>
<dbReference type="SUPFAM" id="SSF53098">
    <property type="entry name" value="Ribonuclease H-like"/>
    <property type="match status" value="1"/>
</dbReference>
<feature type="region of interest" description="Disordered" evidence="3">
    <location>
        <begin position="239"/>
        <end position="273"/>
    </location>
</feature>
<comment type="caution">
    <text evidence="5">The sequence shown here is derived from an EMBL/GenBank/DDBJ whole genome shotgun (WGS) entry which is preliminary data.</text>
</comment>
<evidence type="ECO:0000256" key="1">
    <source>
        <dbReference type="ARBA" id="ARBA00022723"/>
    </source>
</evidence>
<dbReference type="InterPro" id="IPR001584">
    <property type="entry name" value="Integrase_cat-core"/>
</dbReference>
<dbReference type="GO" id="GO:0016787">
    <property type="term" value="F:hydrolase activity"/>
    <property type="evidence" value="ECO:0007669"/>
    <property type="project" value="UniProtKB-KW"/>
</dbReference>
<keyword evidence="5" id="KW-0695">RNA-directed DNA polymerase</keyword>
<name>A0A396HQ00_MEDTR</name>
<keyword evidence="5" id="KW-0548">Nucleotidyltransferase</keyword>
<accession>A0A396HQ00</accession>
<dbReference type="InterPro" id="IPR036397">
    <property type="entry name" value="RNaseH_sf"/>
</dbReference>
<dbReference type="GO" id="GO:0003964">
    <property type="term" value="F:RNA-directed DNA polymerase activity"/>
    <property type="evidence" value="ECO:0007669"/>
    <property type="project" value="UniProtKB-KW"/>
</dbReference>
<feature type="compositionally biased region" description="Basic and acidic residues" evidence="3">
    <location>
        <begin position="256"/>
        <end position="268"/>
    </location>
</feature>
<sequence length="398" mass="45408">MVENQFNKKIKVLQCDGGGEFKALHKIIHDSGIQLRVSCPYTSAQNGRAERKHRHIVELGLTLLAQAKMPLYFWWEAFSTAVFLINKLPTPVINNENPHFLMFNKDPDYGILKPFGCACYPCLKPYNRNKLQFHTSKCVFIGYSNNHKGYKCINSTGRIFVSRHVVFNEECFPFHDGFINTKQPVELTTQPAAFFYPDIPTGNHEEQVETTQEQAASNTTTNIGESISLGNRINTQNFSSQEDNASVTSQTDQQVEEQHGESSQKETNQDTPTIADTEAIEENTHEMCTRSKVGVFKPKKPYVGAAQNEVDEKEPESIIEALQREEWREAMQLEFQALMSNKIWTLVPYEGQKNIIDSKWVFKTKYKADGTLERRKAILVAKGFQQYAGIDYEKLSVQ</sequence>
<proteinExistence type="predicted"/>
<dbReference type="PANTHER" id="PTHR42648:SF26">
    <property type="entry name" value="INTEGRASE CATALYTIC DOMAIN-CONTAINING PROTEIN"/>
    <property type="match status" value="1"/>
</dbReference>